<accession>A0A0K8MK00</accession>
<keyword evidence="2" id="KW-1185">Reference proteome</keyword>
<protein>
    <submittedName>
        <fullName evidence="1">Recombination factor protein RarA</fullName>
    </submittedName>
</protein>
<gene>
    <name evidence="1" type="primary">rarA</name>
    <name evidence="1" type="ORF">FFIC_285030</name>
</gene>
<dbReference type="EMBL" id="DF968005">
    <property type="protein sequence ID" value="GAP00484.1"/>
    <property type="molecule type" value="Genomic_DNA"/>
</dbReference>
<evidence type="ECO:0000313" key="1">
    <source>
        <dbReference type="EMBL" id="GAP00484.1"/>
    </source>
</evidence>
<proteinExistence type="predicted"/>
<dbReference type="AlphaFoldDB" id="A0A0K8MK00"/>
<reference evidence="1 2" key="1">
    <citation type="journal article" date="2015" name="BMC Genomics">
        <title>Comparative genomics of Fructobacillus spp. and Leuconostoc spp. reveals niche-specific evolution of Fructobacillus spp.</title>
        <authorList>
            <person name="Endo A."/>
            <person name="Tanizawa Y."/>
            <person name="Tanaka N."/>
            <person name="Maeno S."/>
            <person name="Kumar H."/>
            <person name="Shiwa Y."/>
            <person name="Okada S."/>
            <person name="Yoshikawa H."/>
            <person name="Dicks L."/>
            <person name="Nakagawa J."/>
            <person name="Arita M."/>
        </authorList>
    </citation>
    <scope>NUCLEOTIDE SEQUENCE [LARGE SCALE GENOMIC DNA]</scope>
    <source>
        <strain evidence="1 2">JCM 12225</strain>
    </source>
</reference>
<name>A0A0K8MK00_9LACO</name>
<dbReference type="RefSeq" id="WP_158530770.1">
    <property type="nucleotide sequence ID" value="NZ_DF968005.1"/>
</dbReference>
<organism evidence="1 2">
    <name type="scientific">Fructobacillus ficulneus</name>
    <dbReference type="NCBI Taxonomy" id="157463"/>
    <lineage>
        <taxon>Bacteria</taxon>
        <taxon>Bacillati</taxon>
        <taxon>Bacillota</taxon>
        <taxon>Bacilli</taxon>
        <taxon>Lactobacillales</taxon>
        <taxon>Lactobacillaceae</taxon>
        <taxon>Fructobacillus</taxon>
    </lineage>
</organism>
<evidence type="ECO:0000313" key="2">
    <source>
        <dbReference type="Proteomes" id="UP000253891"/>
    </source>
</evidence>
<dbReference type="Proteomes" id="UP000253891">
    <property type="component" value="Unassembled WGS sequence"/>
</dbReference>
<dbReference type="STRING" id="157463.GCA_001047075_01369"/>
<sequence length="52" mass="5874">MLMINQNFQNKSVSIVDNKDKKIDNSSFNTAIDKKTLSDKIVQEALSMLSKV</sequence>